<sequence>MKYWSLLKRYAVPLLRWVKGGMPLLLVLGLIFLLIAIWWLGPQWAWRDRHPLASLGARVGLTLALLMVPVVTWALVLRARNRRLEAERQQARAVKEDPVLVHIRAQEKSLDANLAVLRAHLRGRQGLYQLPWYLVLGQEDAGKTSFINRSGQNFSLSGEIKAGGHGTFVDPDLIYRTDWWMGDQAVLIDPPGELISQFPAGEHSDSAPATASTTDAEEAPVPEQLGEPPETRARLWQHLIDWLGKNRSRRPLNGVVLIVDLPSLLSQSASERKALAVLLRTRLAELSRHLGTRPPLYVVLSKFDLLEGFEQFFARLPKAEREDIFGFTFTLDSARQYDAWQTELSQRYCDFIDGLNNQVFDVLNDAKSLPIREALFSFVGQIAGMRTVLFNFLDDVLGSDRYGTPALPRGVYFSSVHQQGLLHNAFVDNASQTYGVRTLVPMAQPAGRSMVYFAQQVFQRVIYPEAGLAGDNLKVLADKKRNLAVGFGVAALGSAVVIGGWTHYYNVNRAKVASVLEKSRTFASNAIDCGQDPTGRNLLLPLDQLRDAVAVYGDYREAWPLVSGMGLYQGRKIGPKVDEAYLRLLSTRFLPQLAGGVMTQLNAVADGSDTQLSALRVYRMIEDRANRRAPFVEDWMRKAWQAAFPGEAPVQRALSSHLDYALKYADVSLPQYAARISDVQQQLRQIPLPQRIYMAMRSQAGDVLRTPLDLRNEIGPAYDIVYQSTTAAAEGGENPGTRIDALLTAKGYRNYFEPRNQDVAALAVIDQWVLGERRNVDYSEADKQALVARVRALYSRDFIENWRRGLNQLEVANFDDIGTAANVLGAVNSPAAPLRRLLETVRDNTNLTSKATSDATRTEGTATAAKSGPDSEAQDIAKIAQAFTPLTALLEAKGEKPSYLDETMQAIGSVQDVLVKVQDSPDRGKAALAVMLDRFALRGTDPFGNLHRVATGLPEPLNRQVKKLADESSDVLLIEALRELEKRWNAEVFSFYSQRLANYYPFNPNSRTDASVEDFTAFFGPQGKLQDFKDKYLKLFLDDNLEALYSERRGGYLMRTDVPKQLEAADRIRDAFFNSRGAMAVHFTLEPLGLAPTRRSSTLNLQGQLITYNHGPSETVGVIWPNTLGGSPESRMTLVNGDGNSSSLVYKGSWSLFRLLSQARLNGATATTVDLSFTASDGGMRYRITADKSNNPFTQRLFHGFALPGTLLQ</sequence>
<keyword evidence="7" id="KW-1185">Reference proteome</keyword>
<feature type="domain" description="IcmF-related" evidence="4">
    <location>
        <begin position="541"/>
        <end position="846"/>
    </location>
</feature>
<evidence type="ECO:0000259" key="5">
    <source>
        <dbReference type="Pfam" id="PF14331"/>
    </source>
</evidence>
<dbReference type="RefSeq" id="WP_151048640.1">
    <property type="nucleotide sequence ID" value="NZ_CABVPN010000041.1"/>
</dbReference>
<feature type="region of interest" description="Disordered" evidence="1">
    <location>
        <begin position="845"/>
        <end position="870"/>
    </location>
</feature>
<dbReference type="Pfam" id="PF14331">
    <property type="entry name" value="IcmF-related_N"/>
    <property type="match status" value="1"/>
</dbReference>
<dbReference type="InterPro" id="IPR053156">
    <property type="entry name" value="T6SS_TssM-like"/>
</dbReference>
<evidence type="ECO:0000313" key="7">
    <source>
        <dbReference type="Proteomes" id="UP000494125"/>
    </source>
</evidence>
<evidence type="ECO:0000313" key="6">
    <source>
        <dbReference type="EMBL" id="VWC23410.1"/>
    </source>
</evidence>
<dbReference type="Pfam" id="PF06744">
    <property type="entry name" value="IcmF_C"/>
    <property type="match status" value="1"/>
</dbReference>
<feature type="transmembrane region" description="Helical" evidence="2">
    <location>
        <begin position="21"/>
        <end position="40"/>
    </location>
</feature>
<dbReference type="CDD" id="cd00882">
    <property type="entry name" value="Ras_like_GTPase"/>
    <property type="match status" value="1"/>
</dbReference>
<keyword evidence="2" id="KW-1133">Transmembrane helix</keyword>
<dbReference type="PANTHER" id="PTHR36153:SF5">
    <property type="entry name" value="EXPORTED PROTEIN"/>
    <property type="match status" value="1"/>
</dbReference>
<feature type="domain" description="Type VI secretion system IcmF C-terminal" evidence="3">
    <location>
        <begin position="1083"/>
        <end position="1187"/>
    </location>
</feature>
<evidence type="ECO:0000256" key="2">
    <source>
        <dbReference type="SAM" id="Phobius"/>
    </source>
</evidence>
<feature type="compositionally biased region" description="Polar residues" evidence="1">
    <location>
        <begin position="845"/>
        <end position="861"/>
    </location>
</feature>
<dbReference type="EMBL" id="CABVPN010000041">
    <property type="protein sequence ID" value="VWC23410.1"/>
    <property type="molecule type" value="Genomic_DNA"/>
</dbReference>
<dbReference type="InterPro" id="IPR009612">
    <property type="entry name" value="IcmF-rel"/>
</dbReference>
<feature type="domain" description="Type VI secretion system component TssM1 N-terminal" evidence="5">
    <location>
        <begin position="232"/>
        <end position="487"/>
    </location>
</feature>
<keyword evidence="6" id="KW-0449">Lipoprotein</keyword>
<dbReference type="SUPFAM" id="SSF52540">
    <property type="entry name" value="P-loop containing nucleoside triphosphate hydrolases"/>
    <property type="match status" value="1"/>
</dbReference>
<feature type="region of interest" description="Disordered" evidence="1">
    <location>
        <begin position="197"/>
        <end position="228"/>
    </location>
</feature>
<evidence type="ECO:0000256" key="1">
    <source>
        <dbReference type="SAM" id="MobiDB-lite"/>
    </source>
</evidence>
<dbReference type="GeneID" id="93031068"/>
<proteinExistence type="predicted"/>
<keyword evidence="2" id="KW-0472">Membrane</keyword>
<dbReference type="InterPro" id="IPR025743">
    <property type="entry name" value="TssM1_N"/>
</dbReference>
<reference evidence="6 7" key="1">
    <citation type="submission" date="2019-09" db="EMBL/GenBank/DDBJ databases">
        <authorList>
            <person name="Depoorter E."/>
        </authorList>
    </citation>
    <scope>NUCLEOTIDE SEQUENCE [LARGE SCALE GENOMIC DNA]</scope>
    <source>
        <strain evidence="6">LMG 24065</strain>
    </source>
</reference>
<organism evidence="6 7">
    <name type="scientific">Burkholderia diffusa</name>
    <dbReference type="NCBI Taxonomy" id="488732"/>
    <lineage>
        <taxon>Bacteria</taxon>
        <taxon>Pseudomonadati</taxon>
        <taxon>Pseudomonadota</taxon>
        <taxon>Betaproteobacteria</taxon>
        <taxon>Burkholderiales</taxon>
        <taxon>Burkholderiaceae</taxon>
        <taxon>Burkholderia</taxon>
        <taxon>Burkholderia cepacia complex</taxon>
    </lineage>
</organism>
<protein>
    <submittedName>
        <fullName evidence="6">Putative lipoprotein</fullName>
    </submittedName>
</protein>
<accession>A0A6P2QU76</accession>
<feature type="transmembrane region" description="Helical" evidence="2">
    <location>
        <begin position="483"/>
        <end position="504"/>
    </location>
</feature>
<dbReference type="PANTHER" id="PTHR36153">
    <property type="entry name" value="INNER MEMBRANE PROTEIN-RELATED"/>
    <property type="match status" value="1"/>
</dbReference>
<name>A0A6P2QU76_9BURK</name>
<dbReference type="InterPro" id="IPR010623">
    <property type="entry name" value="IcmF_C"/>
</dbReference>
<dbReference type="Pfam" id="PF06761">
    <property type="entry name" value="IcmF-related"/>
    <property type="match status" value="1"/>
</dbReference>
<dbReference type="NCBIfam" id="TIGR03348">
    <property type="entry name" value="VI_IcmF"/>
    <property type="match status" value="1"/>
</dbReference>
<dbReference type="InterPro" id="IPR017731">
    <property type="entry name" value="TssM1-like"/>
</dbReference>
<dbReference type="AlphaFoldDB" id="A0A6P2QU76"/>
<dbReference type="InterPro" id="IPR027417">
    <property type="entry name" value="P-loop_NTPase"/>
</dbReference>
<evidence type="ECO:0000259" key="3">
    <source>
        <dbReference type="Pfam" id="PF06744"/>
    </source>
</evidence>
<dbReference type="Proteomes" id="UP000494125">
    <property type="component" value="Unassembled WGS sequence"/>
</dbReference>
<evidence type="ECO:0000259" key="4">
    <source>
        <dbReference type="Pfam" id="PF06761"/>
    </source>
</evidence>
<keyword evidence="2" id="KW-0812">Transmembrane</keyword>
<gene>
    <name evidence="6" type="ORF">BDI24065_05985</name>
</gene>
<feature type="transmembrane region" description="Helical" evidence="2">
    <location>
        <begin position="60"/>
        <end position="79"/>
    </location>
</feature>